<reference evidence="2 3" key="1">
    <citation type="submission" date="2015-05" db="EMBL/GenBank/DDBJ databases">
        <title>A genomic and transcriptomic approach to investigate the blue pigment phenotype in Pseudomonas fluorescens.</title>
        <authorList>
            <person name="Andreani N.A."/>
            <person name="Cardazzo B."/>
        </authorList>
    </citation>
    <scope>NUCLEOTIDE SEQUENCE [LARGE SCALE GENOMIC DNA]</scope>
    <source>
        <strain evidence="2 3">Ps_22</strain>
    </source>
</reference>
<name>A0A120G9C6_PSEFL</name>
<comment type="caution">
    <text evidence="2">The sequence shown here is derived from an EMBL/GenBank/DDBJ whole genome shotgun (WGS) entry which is preliminary data.</text>
</comment>
<dbReference type="PATRIC" id="fig|294.194.peg.233"/>
<dbReference type="EMBL" id="LCYA01000002">
    <property type="protein sequence ID" value="KWV90219.1"/>
    <property type="molecule type" value="Genomic_DNA"/>
</dbReference>
<evidence type="ECO:0008006" key="4">
    <source>
        <dbReference type="Google" id="ProtNLM"/>
    </source>
</evidence>
<dbReference type="Proteomes" id="UP000061348">
    <property type="component" value="Unassembled WGS sequence"/>
</dbReference>
<keyword evidence="1" id="KW-0732">Signal</keyword>
<proteinExistence type="predicted"/>
<feature type="signal peptide" evidence="1">
    <location>
        <begin position="1"/>
        <end position="32"/>
    </location>
</feature>
<organism evidence="2 3">
    <name type="scientific">Pseudomonas fluorescens</name>
    <dbReference type="NCBI Taxonomy" id="294"/>
    <lineage>
        <taxon>Bacteria</taxon>
        <taxon>Pseudomonadati</taxon>
        <taxon>Pseudomonadota</taxon>
        <taxon>Gammaproteobacteria</taxon>
        <taxon>Pseudomonadales</taxon>
        <taxon>Pseudomonadaceae</taxon>
        <taxon>Pseudomonas</taxon>
    </lineage>
</organism>
<sequence>MFTRASDESMTMFTRFLAVLWLSLGAATKTSAGTAVDLTVTGRVTPDACYIELSDEGFVDHGKIPAHTLLVDEFTVLPSRQLELQVQCARPMLFALVGIDNRAESSLAPDFFYGLGRNIHASDERLGSVALSYRNPVGDSQTMQVLASTNSGESWTPEPNGYPRSYMAFAPTGDRQPDFISQLRVQLQVDTAINFSQYLTLNQEVPLDGSIVLDLRYL</sequence>
<gene>
    <name evidence="2" type="ORF">PFLmoz3_00217</name>
</gene>
<dbReference type="Pfam" id="PF06551">
    <property type="entry name" value="DUF1120"/>
    <property type="match status" value="1"/>
</dbReference>
<protein>
    <recommendedName>
        <fullName evidence="4">DUF1120 domain-containing protein</fullName>
    </recommendedName>
</protein>
<evidence type="ECO:0000313" key="3">
    <source>
        <dbReference type="Proteomes" id="UP000061348"/>
    </source>
</evidence>
<evidence type="ECO:0000256" key="1">
    <source>
        <dbReference type="SAM" id="SignalP"/>
    </source>
</evidence>
<accession>A0A120G9C6</accession>
<dbReference type="InterPro" id="IPR010546">
    <property type="entry name" value="DUF1120"/>
</dbReference>
<evidence type="ECO:0000313" key="2">
    <source>
        <dbReference type="EMBL" id="KWV90219.1"/>
    </source>
</evidence>
<dbReference type="AlphaFoldDB" id="A0A120G9C6"/>
<feature type="chain" id="PRO_5007165968" description="DUF1120 domain-containing protein" evidence="1">
    <location>
        <begin position="33"/>
        <end position="218"/>
    </location>
</feature>